<dbReference type="GO" id="GO:0006313">
    <property type="term" value="P:DNA transposition"/>
    <property type="evidence" value="ECO:0007669"/>
    <property type="project" value="InterPro"/>
</dbReference>
<evidence type="ECO:0000259" key="5">
    <source>
        <dbReference type="Pfam" id="PF01526"/>
    </source>
</evidence>
<evidence type="ECO:0000256" key="3">
    <source>
        <dbReference type="ARBA" id="ARBA00023125"/>
    </source>
</evidence>
<dbReference type="RefSeq" id="WP_058510333.1">
    <property type="nucleotide sequence ID" value="NZ_LNYY01000019.1"/>
</dbReference>
<gene>
    <name evidence="7" type="ORF">Lste_1376</name>
</gene>
<dbReference type="InterPro" id="IPR047653">
    <property type="entry name" value="Tn3-like_transpos"/>
</dbReference>
<accession>A0A0W0ZGX0</accession>
<dbReference type="GO" id="GO:0003677">
    <property type="term" value="F:DNA binding"/>
    <property type="evidence" value="ECO:0007669"/>
    <property type="project" value="UniProtKB-KW"/>
</dbReference>
<evidence type="ECO:0000313" key="8">
    <source>
        <dbReference type="Proteomes" id="UP000054926"/>
    </source>
</evidence>
<sequence>MAVDFLTTDQKAQYGQYVEEPNDIQLARYFHLDKTDLAFIAERRGEQNRLGFALQITTARFLGTFFTDLSLVPLNVKTFVAGQLSITDIEVLNDYAKRETTKREHTALIREYYGYRDFNELPWAFRLSRLLYAKSWISNERPSLLFDFATTWLIQNKIILPGESTLSRLISEIRERAAKRLWKRLSSLPTNEQTIKLEAILHIPKGERTSRFDYYRKGPVAISSPAFNEAMKRYLELQTFGFSSFDCSHIPPVRLKNLARQAGLISAKKIVRMPDDRRIAILVAFVRSYETIALDDALDLLDLLITEIAGDAKKIGQKKRLRTLKDLDRSALALAKACEQVLNEDTASDQLREAIYVLISKEKLLESISIVNSLARPMDDKFHDEMIEQYGRVRKFIPRVYNDIIFKAAPAGKSTLDALKFLSKTNSSRKKILKNPPIEIITQPWKRLVFDKEGNVTKQGYTLCFLEKLQDSLRRRDLYVENSDRWSDTRAKLLQGIDWQNNRIQICRSLGHLMSPHDAIANLTSRLDSAYKKVAANFNDNNAIRIDDSGKRPTLTITNLDKLEISPSLDLLSGQIARLLPQVDLTELILEIHAHTGFLDEFTHVSESNARADDLAVSICAVLLAEACNIGLEPLIKHHIPALTRHRLTWVKQNYIRAETLVRANARLVDHQSSIPLARKWGGGDVASADGMRFVTPVRTINAGPNKKYFGSSKGITWYNFVSDQFSGFHGIVIPGTLRDSIFILEGLLEQQTGLNPTEIMTDTAGASDIVFGLFWLLGYQFSPRLADAGEAVFWRIDKEADYGVLNDLARGCANPQRIEQHWDDMMRIAGSLKLGTVQASELIRSLLKSDKPSSLAKAIIEAGRINKTIYLLNYIDDEDYRRRILTQLNRGEGRHSVARVICHGQRGEIRKRYREGQEDQLGALGLVTNAVVLWNTIYMDAARNYLEQQSILIKEEDEARLSPLQHGHINVLGHYSFTLNDRVMKGQLRPFNNLSENMDFP</sequence>
<dbReference type="Pfam" id="PF01526">
    <property type="entry name" value="DDE_Tnp_Tn3"/>
    <property type="match status" value="1"/>
</dbReference>
<dbReference type="AlphaFoldDB" id="A0A0W0ZGX0"/>
<name>A0A0W0ZGX0_9GAMM</name>
<evidence type="ECO:0000256" key="2">
    <source>
        <dbReference type="ARBA" id="ARBA00022578"/>
    </source>
</evidence>
<keyword evidence="3" id="KW-0238">DNA-binding</keyword>
<feature type="domain" description="DUF4158" evidence="6">
    <location>
        <begin position="5"/>
        <end position="173"/>
    </location>
</feature>
<comment type="similarity">
    <text evidence="1">Belongs to the transposase 7 family.</text>
</comment>
<dbReference type="Pfam" id="PF13700">
    <property type="entry name" value="DUF4158"/>
    <property type="match status" value="1"/>
</dbReference>
<evidence type="ECO:0000259" key="6">
    <source>
        <dbReference type="Pfam" id="PF13700"/>
    </source>
</evidence>
<dbReference type="Proteomes" id="UP000054926">
    <property type="component" value="Unassembled WGS sequence"/>
</dbReference>
<dbReference type="OrthoDB" id="5292689at2"/>
<keyword evidence="2" id="KW-0815">Transposition</keyword>
<reference evidence="7 8" key="1">
    <citation type="submission" date="2015-11" db="EMBL/GenBank/DDBJ databases">
        <title>Genomic analysis of 38 Legionella species identifies large and diverse effector repertoires.</title>
        <authorList>
            <person name="Burstein D."/>
            <person name="Amaro F."/>
            <person name="Zusman T."/>
            <person name="Lifshitz Z."/>
            <person name="Cohen O."/>
            <person name="Gilbert J.A."/>
            <person name="Pupko T."/>
            <person name="Shuman H.A."/>
            <person name="Segal G."/>
        </authorList>
    </citation>
    <scope>NUCLEOTIDE SEQUENCE [LARGE SCALE GENOMIC DNA]</scope>
    <source>
        <strain evidence="7 8">IMVS3376</strain>
    </source>
</reference>
<evidence type="ECO:0000256" key="4">
    <source>
        <dbReference type="ARBA" id="ARBA00023172"/>
    </source>
</evidence>
<dbReference type="GO" id="GO:0004803">
    <property type="term" value="F:transposase activity"/>
    <property type="evidence" value="ECO:0007669"/>
    <property type="project" value="InterPro"/>
</dbReference>
<dbReference type="PATRIC" id="fig|947033.5.peg.1465"/>
<dbReference type="NCBIfam" id="NF033527">
    <property type="entry name" value="transpos_Tn3"/>
    <property type="match status" value="1"/>
</dbReference>
<comment type="caution">
    <text evidence="7">The sequence shown here is derived from an EMBL/GenBank/DDBJ whole genome shotgun (WGS) entry which is preliminary data.</text>
</comment>
<dbReference type="EMBL" id="LNYY01000019">
    <property type="protein sequence ID" value="KTD68218.1"/>
    <property type="molecule type" value="Genomic_DNA"/>
</dbReference>
<dbReference type="InterPro" id="IPR025296">
    <property type="entry name" value="DUF4158"/>
</dbReference>
<keyword evidence="4" id="KW-0233">DNA recombination</keyword>
<proteinExistence type="inferred from homology"/>
<evidence type="ECO:0000313" key="7">
    <source>
        <dbReference type="EMBL" id="KTD68218.1"/>
    </source>
</evidence>
<dbReference type="InterPro" id="IPR002513">
    <property type="entry name" value="Tn3_Tnp_DDE_dom"/>
</dbReference>
<keyword evidence="8" id="KW-1185">Reference proteome</keyword>
<feature type="domain" description="Tn3 transposase DDE" evidence="5">
    <location>
        <begin position="587"/>
        <end position="976"/>
    </location>
</feature>
<evidence type="ECO:0000256" key="1">
    <source>
        <dbReference type="ARBA" id="ARBA00009402"/>
    </source>
</evidence>
<protein>
    <submittedName>
        <fullName evidence="7">Tn3 transposase DDE domain protein</fullName>
    </submittedName>
</protein>
<dbReference type="STRING" id="947033.Lste_1376"/>
<organism evidence="7 8">
    <name type="scientific">Legionella steelei</name>
    <dbReference type="NCBI Taxonomy" id="947033"/>
    <lineage>
        <taxon>Bacteria</taxon>
        <taxon>Pseudomonadati</taxon>
        <taxon>Pseudomonadota</taxon>
        <taxon>Gammaproteobacteria</taxon>
        <taxon>Legionellales</taxon>
        <taxon>Legionellaceae</taxon>
        <taxon>Legionella</taxon>
    </lineage>
</organism>